<dbReference type="SMART" id="SM00448">
    <property type="entry name" value="REC"/>
    <property type="match status" value="1"/>
</dbReference>
<dbReference type="InterPro" id="IPR039420">
    <property type="entry name" value="WalR-like"/>
</dbReference>
<evidence type="ECO:0000313" key="9">
    <source>
        <dbReference type="EMBL" id="TKR25321.1"/>
    </source>
</evidence>
<comment type="caution">
    <text evidence="9">The sequence shown here is derived from an EMBL/GenBank/DDBJ whole genome shotgun (WGS) entry which is preliminary data.</text>
</comment>
<gene>
    <name evidence="9" type="ORF">DM868_11185</name>
</gene>
<dbReference type="CDD" id="cd00156">
    <property type="entry name" value="REC"/>
    <property type="match status" value="1"/>
</dbReference>
<dbReference type="InterPro" id="IPR011006">
    <property type="entry name" value="CheY-like_superfamily"/>
</dbReference>
<dbReference type="GO" id="GO:0006355">
    <property type="term" value="P:regulation of DNA-templated transcription"/>
    <property type="evidence" value="ECO:0007669"/>
    <property type="project" value="TreeGrafter"/>
</dbReference>
<keyword evidence="3" id="KW-0805">Transcription regulation</keyword>
<keyword evidence="2" id="KW-0902">Two-component regulatory system</keyword>
<dbReference type="EMBL" id="QKNX01000004">
    <property type="protein sequence ID" value="TKR25321.1"/>
    <property type="molecule type" value="Genomic_DNA"/>
</dbReference>
<dbReference type="OrthoDB" id="109251at2157"/>
<dbReference type="GO" id="GO:0032993">
    <property type="term" value="C:protein-DNA complex"/>
    <property type="evidence" value="ECO:0007669"/>
    <property type="project" value="TreeGrafter"/>
</dbReference>
<feature type="compositionally biased region" description="Basic and acidic residues" evidence="7">
    <location>
        <begin position="217"/>
        <end position="236"/>
    </location>
</feature>
<dbReference type="InterPro" id="IPR001789">
    <property type="entry name" value="Sig_transdc_resp-reg_receiver"/>
</dbReference>
<dbReference type="AlphaFoldDB" id="A0A4U5JAN0"/>
<dbReference type="Proteomes" id="UP000308037">
    <property type="component" value="Unassembled WGS sequence"/>
</dbReference>
<feature type="domain" description="Response regulatory" evidence="8">
    <location>
        <begin position="6"/>
        <end position="120"/>
    </location>
</feature>
<keyword evidence="4" id="KW-0238">DNA-binding</keyword>
<dbReference type="Pfam" id="PF00072">
    <property type="entry name" value="Response_reg"/>
    <property type="match status" value="1"/>
</dbReference>
<dbReference type="Pfam" id="PF24336">
    <property type="entry name" value="DUF7504"/>
    <property type="match status" value="1"/>
</dbReference>
<evidence type="ECO:0000256" key="1">
    <source>
        <dbReference type="ARBA" id="ARBA00022553"/>
    </source>
</evidence>
<evidence type="ECO:0000256" key="3">
    <source>
        <dbReference type="ARBA" id="ARBA00023015"/>
    </source>
</evidence>
<dbReference type="RefSeq" id="WP_137276960.1">
    <property type="nucleotide sequence ID" value="NZ_QKNX01000004.1"/>
</dbReference>
<feature type="region of interest" description="Disordered" evidence="7">
    <location>
        <begin position="153"/>
        <end position="277"/>
    </location>
</feature>
<dbReference type="SUPFAM" id="SSF52172">
    <property type="entry name" value="CheY-like"/>
    <property type="match status" value="1"/>
</dbReference>
<evidence type="ECO:0000256" key="6">
    <source>
        <dbReference type="PROSITE-ProRule" id="PRU00169"/>
    </source>
</evidence>
<sequence>MTDQTRVLYVDDDSNALAVRAAVLEEFGFGVVTETGVESARRRLVEDDIDCVLCDLDMPDEDGFSLLKHVQEEHPTLPFILFTGYESEDVVERALDLGAADYFPKSLTTISYRLLAHRIERAVQFVEAKRALAAGTDAQADENGDGVVLTRTEADAVNTGSQDDIDPSKREAATIAEEEATEPVSSTGVEDVGAKPNKRTADEAEEPAGPATNGEDGVIRDKVRNALRWLDHHTPKTEMGTEDPTGTSASKTDEPLTSEPDPERPIHDDGPLEGLEIEPGDGVLIECVSQDDRKDRACTDLLGLDNVEGRNVLLIRYRQIRPERLRRIAGDAEGVHLISIGYRQSLPDDIDESVETTRINNPSELTRLGIVMTRVIGEWDTDTLQTVVCVDSLEILVGYTDERSVFRFLQVLLSKLRSANAISHFHIEPSRDDSHNADVFKPLFDSVVTIDHDDVYLE</sequence>
<evidence type="ECO:0000256" key="2">
    <source>
        <dbReference type="ARBA" id="ARBA00023012"/>
    </source>
</evidence>
<evidence type="ECO:0000256" key="4">
    <source>
        <dbReference type="ARBA" id="ARBA00023125"/>
    </source>
</evidence>
<dbReference type="GO" id="GO:0000976">
    <property type="term" value="F:transcription cis-regulatory region binding"/>
    <property type="evidence" value="ECO:0007669"/>
    <property type="project" value="TreeGrafter"/>
</dbReference>
<keyword evidence="1 6" id="KW-0597">Phosphoprotein</keyword>
<evidence type="ECO:0000256" key="5">
    <source>
        <dbReference type="ARBA" id="ARBA00023163"/>
    </source>
</evidence>
<evidence type="ECO:0000256" key="7">
    <source>
        <dbReference type="SAM" id="MobiDB-lite"/>
    </source>
</evidence>
<accession>A0A4U5JAN0</accession>
<evidence type="ECO:0000259" key="8">
    <source>
        <dbReference type="PROSITE" id="PS50110"/>
    </source>
</evidence>
<organism evidence="9 10">
    <name type="scientific">Natronomonas salsuginis</name>
    <dbReference type="NCBI Taxonomy" id="2217661"/>
    <lineage>
        <taxon>Archaea</taxon>
        <taxon>Methanobacteriati</taxon>
        <taxon>Methanobacteriota</taxon>
        <taxon>Stenosarchaea group</taxon>
        <taxon>Halobacteria</taxon>
        <taxon>Halobacteriales</taxon>
        <taxon>Natronomonadaceae</taxon>
        <taxon>Natronomonas</taxon>
    </lineage>
</organism>
<dbReference type="PROSITE" id="PS50110">
    <property type="entry name" value="RESPONSE_REGULATORY"/>
    <property type="match status" value="1"/>
</dbReference>
<evidence type="ECO:0000313" key="10">
    <source>
        <dbReference type="Proteomes" id="UP000308037"/>
    </source>
</evidence>
<reference evidence="9 10" key="1">
    <citation type="submission" date="2019-04" db="EMBL/GenBank/DDBJ databases">
        <title>Natronomonas sp. F20-122 a newhaloarchaeon isolated from a saline saltern of Isla Bacuta, Huelva, Spain.</title>
        <authorList>
            <person name="Duran-Viseras A."/>
            <person name="Sanchez-Porro C."/>
            <person name="Ventosa A."/>
        </authorList>
    </citation>
    <scope>NUCLEOTIDE SEQUENCE [LARGE SCALE GENOMIC DNA]</scope>
    <source>
        <strain evidence="9 10">F20-122</strain>
    </source>
</reference>
<dbReference type="PANTHER" id="PTHR48111:SF1">
    <property type="entry name" value="TWO-COMPONENT RESPONSE REGULATOR ORR33"/>
    <property type="match status" value="1"/>
</dbReference>
<dbReference type="InterPro" id="IPR055927">
    <property type="entry name" value="DUF7504"/>
</dbReference>
<dbReference type="Gene3D" id="3.40.50.2300">
    <property type="match status" value="1"/>
</dbReference>
<feature type="modified residue" description="4-aspartylphosphate" evidence="6">
    <location>
        <position position="55"/>
    </location>
</feature>
<name>A0A4U5JAN0_9EURY</name>
<dbReference type="GO" id="GO:0000156">
    <property type="term" value="F:phosphorelay response regulator activity"/>
    <property type="evidence" value="ECO:0007669"/>
    <property type="project" value="TreeGrafter"/>
</dbReference>
<keyword evidence="10" id="KW-1185">Reference proteome</keyword>
<keyword evidence="5" id="KW-0804">Transcription</keyword>
<dbReference type="PANTHER" id="PTHR48111">
    <property type="entry name" value="REGULATOR OF RPOS"/>
    <property type="match status" value="1"/>
</dbReference>
<dbReference type="GO" id="GO:0005829">
    <property type="term" value="C:cytosol"/>
    <property type="evidence" value="ECO:0007669"/>
    <property type="project" value="TreeGrafter"/>
</dbReference>
<feature type="compositionally biased region" description="Basic and acidic residues" evidence="7">
    <location>
        <begin position="261"/>
        <end position="270"/>
    </location>
</feature>
<proteinExistence type="predicted"/>
<protein>
    <submittedName>
        <fullName evidence="9">Response regulator</fullName>
    </submittedName>
</protein>